<feature type="chain" id="PRO_5030014243" evidence="1">
    <location>
        <begin position="31"/>
        <end position="144"/>
    </location>
</feature>
<keyword evidence="2" id="KW-0472">Membrane</keyword>
<accession>A0A0P9MTM4</accession>
<comment type="caution">
    <text evidence="2">The sequence shown here is derived from an EMBL/GenBank/DDBJ whole genome shotgun (WGS) entry which is preliminary data.</text>
</comment>
<keyword evidence="2" id="KW-0812">Transmembrane</keyword>
<sequence length="144" mass="15380">MHDGESKMKARSKKSVGIVALALLMGKVYAAPTPAACPDVSVIKQHQEGQGFVYTAPAPNNQQWRGENPRGDAKDINSIAFKTANIRNRSAITGNAFVACDYEGNSSAGIRMSLETLKVATPVGKAWNGLSCSESNPSLCTFEY</sequence>
<keyword evidence="1" id="KW-0732">Signal</keyword>
<name>A0A0P9MTM4_9PSED</name>
<proteinExistence type="predicted"/>
<dbReference type="InterPro" id="IPR022231">
    <property type="entry name" value="DUF3757"/>
</dbReference>
<reference evidence="2 3" key="1">
    <citation type="submission" date="2018-08" db="EMBL/GenBank/DDBJ databases">
        <title>Recombination of ecologically and evolutionarily significant loci maintains genetic cohesion in the Pseudomonas syringae species complex.</title>
        <authorList>
            <person name="Dillon M."/>
            <person name="Thakur S."/>
            <person name="Almeida R.N.D."/>
            <person name="Weir B.S."/>
            <person name="Guttman D.S."/>
        </authorList>
    </citation>
    <scope>NUCLEOTIDE SEQUENCE [LARGE SCALE GENOMIC DNA]</scope>
    <source>
        <strain evidence="2 3">ICMP 12341</strain>
    </source>
</reference>
<gene>
    <name evidence="2" type="ORF">ALQ65_05360</name>
</gene>
<protein>
    <submittedName>
        <fullName evidence="2">Transmembrane protein</fullName>
    </submittedName>
</protein>
<organism evidence="2 3">
    <name type="scientific">Pseudomonas syringae pv. coriandricola</name>
    <dbReference type="NCBI Taxonomy" id="264453"/>
    <lineage>
        <taxon>Bacteria</taxon>
        <taxon>Pseudomonadati</taxon>
        <taxon>Pseudomonadota</taxon>
        <taxon>Gammaproteobacteria</taxon>
        <taxon>Pseudomonadales</taxon>
        <taxon>Pseudomonadaceae</taxon>
        <taxon>Pseudomonas</taxon>
    </lineage>
</organism>
<feature type="signal peptide" evidence="1">
    <location>
        <begin position="1"/>
        <end position="30"/>
    </location>
</feature>
<dbReference type="Proteomes" id="UP000271468">
    <property type="component" value="Unassembled WGS sequence"/>
</dbReference>
<dbReference type="EMBL" id="RBOV01000367">
    <property type="protein sequence ID" value="RMN07364.1"/>
    <property type="molecule type" value="Genomic_DNA"/>
</dbReference>
<dbReference type="Pfam" id="PF12582">
    <property type="entry name" value="DUF3757"/>
    <property type="match status" value="1"/>
</dbReference>
<evidence type="ECO:0000313" key="3">
    <source>
        <dbReference type="Proteomes" id="UP000271468"/>
    </source>
</evidence>
<evidence type="ECO:0000313" key="2">
    <source>
        <dbReference type="EMBL" id="RMN07364.1"/>
    </source>
</evidence>
<evidence type="ECO:0000256" key="1">
    <source>
        <dbReference type="SAM" id="SignalP"/>
    </source>
</evidence>
<dbReference type="AlphaFoldDB" id="A0A0P9MTM4"/>